<evidence type="ECO:0000313" key="4">
    <source>
        <dbReference type="EMBL" id="SEQ28158.1"/>
    </source>
</evidence>
<reference evidence="3 7" key="2">
    <citation type="submission" date="2018-06" db="EMBL/GenBank/DDBJ databases">
        <title>Pseudomonas diversity within urban Lake Michigan freshwaters.</title>
        <authorList>
            <person name="Batrich M."/>
            <person name="Hatzopoulos T."/>
            <person name="Putonti C."/>
        </authorList>
    </citation>
    <scope>NUCLEOTIDE SEQUENCE [LARGE SCALE GENOMIC DNA]</scope>
    <source>
        <strain evidence="3 7">LBp-160603</strain>
    </source>
</reference>
<evidence type="ECO:0000256" key="1">
    <source>
        <dbReference type="SAM" id="Coils"/>
    </source>
</evidence>
<evidence type="ECO:0000313" key="2">
    <source>
        <dbReference type="EMBL" id="MEE1879493.1"/>
    </source>
</evidence>
<feature type="coiled-coil region" evidence="1">
    <location>
        <begin position="145"/>
        <end position="172"/>
    </location>
</feature>
<dbReference type="AlphaFoldDB" id="A0A1H9ET27"/>
<dbReference type="EMBL" id="CP083803">
    <property type="protein sequence ID" value="UXZ44683.1"/>
    <property type="molecule type" value="Genomic_DNA"/>
</dbReference>
<dbReference type="RefSeq" id="WP_023630869.1">
    <property type="nucleotide sequence ID" value="NZ_CATKPM010000066.1"/>
</dbReference>
<dbReference type="InterPro" id="IPR046493">
    <property type="entry name" value="DUF6586"/>
</dbReference>
<gene>
    <name evidence="3" type="ORF">DMX07_07685</name>
    <name evidence="5" type="ORF">K7K07_21850</name>
    <name evidence="4" type="ORF">SAMN05216230_102334</name>
    <name evidence="2" type="ORF">V0R55_04930</name>
</gene>
<dbReference type="EMBL" id="FOEQ01000002">
    <property type="protein sequence ID" value="SEQ28158.1"/>
    <property type="molecule type" value="Genomic_DNA"/>
</dbReference>
<dbReference type="GeneID" id="93677024"/>
<keyword evidence="1" id="KW-0175">Coiled coil</keyword>
<name>A0A1H9ET27_9PSED</name>
<dbReference type="Proteomes" id="UP001209279">
    <property type="component" value="Chromosome"/>
</dbReference>
<dbReference type="Proteomes" id="UP001329505">
    <property type="component" value="Unassembled WGS sequence"/>
</dbReference>
<reference evidence="5" key="3">
    <citation type="submission" date="2021-08" db="EMBL/GenBank/DDBJ databases">
        <authorList>
            <person name="Yaryura P.M."/>
            <person name="Bianco M.I."/>
            <person name="Morais C."/>
            <person name="Setubal J.C."/>
        </authorList>
    </citation>
    <scope>NUCLEOTIDE SEQUENCE</scope>
    <source>
        <strain evidence="5">AP1</strain>
    </source>
</reference>
<keyword evidence="8" id="KW-1185">Reference proteome</keyword>
<evidence type="ECO:0000313" key="7">
    <source>
        <dbReference type="Proteomes" id="UP000247620"/>
    </source>
</evidence>
<evidence type="ECO:0000313" key="5">
    <source>
        <dbReference type="EMBL" id="UXZ44683.1"/>
    </source>
</evidence>
<protein>
    <submittedName>
        <fullName evidence="2">DUF6586 family protein</fullName>
    </submittedName>
    <submittedName>
        <fullName evidence="3">PasA protein</fullName>
    </submittedName>
</protein>
<dbReference type="KEGG" id="pmos:O165_004575"/>
<evidence type="ECO:0000313" key="8">
    <source>
        <dbReference type="Proteomes" id="UP001329505"/>
    </source>
</evidence>
<sequence>MAQELYTRTNQKLFFAGLALESMAKAADSQALNAQGLLQAERESALFHLYGALLGLCHEIAGFYRLPQASAARAELLFSDEVLQSVAIPEMAELLELARQPETWLARLLAAYADLFRPPVAKKTVKGDVTQPLIQAVNLDEPEPAELSREELEAWRQNLKSLVRRFRDALSEC</sequence>
<dbReference type="Proteomes" id="UP000199221">
    <property type="component" value="Unassembled WGS sequence"/>
</dbReference>
<evidence type="ECO:0000313" key="6">
    <source>
        <dbReference type="Proteomes" id="UP000199221"/>
    </source>
</evidence>
<reference evidence="4 6" key="1">
    <citation type="submission" date="2016-10" db="EMBL/GenBank/DDBJ databases">
        <authorList>
            <person name="de Groot N.N."/>
        </authorList>
    </citation>
    <scope>NUCLEOTIDE SEQUENCE [LARGE SCALE GENOMIC DNA]</scope>
    <source>
        <strain evidence="4 6">LMG 27941</strain>
    </source>
</reference>
<organism evidence="4 6">
    <name type="scientific">Pseudomonas soli</name>
    <dbReference type="NCBI Taxonomy" id="1306993"/>
    <lineage>
        <taxon>Bacteria</taxon>
        <taxon>Pseudomonadati</taxon>
        <taxon>Pseudomonadota</taxon>
        <taxon>Gammaproteobacteria</taxon>
        <taxon>Pseudomonadales</taxon>
        <taxon>Pseudomonadaceae</taxon>
        <taxon>Pseudomonas</taxon>
    </lineage>
</organism>
<dbReference type="Pfam" id="PF20227">
    <property type="entry name" value="DUF6586"/>
    <property type="match status" value="1"/>
</dbReference>
<evidence type="ECO:0000313" key="3">
    <source>
        <dbReference type="EMBL" id="PYB84400.1"/>
    </source>
</evidence>
<dbReference type="EMBL" id="QJRO01000003">
    <property type="protein sequence ID" value="PYB84400.1"/>
    <property type="molecule type" value="Genomic_DNA"/>
</dbReference>
<accession>A0A1H9ET27</accession>
<reference evidence="2 8" key="4">
    <citation type="submission" date="2024-01" db="EMBL/GenBank/DDBJ databases">
        <title>Unpublished Manusciprt.</title>
        <authorList>
            <person name="Duman M."/>
            <person name="Valdes E.G."/>
            <person name="Ajmi N."/>
            <person name="Altun S."/>
            <person name="Saticioglu I.B."/>
        </authorList>
    </citation>
    <scope>NUCLEOTIDE SEQUENCE [LARGE SCALE GENOMIC DNA]</scope>
    <source>
        <strain evidence="2 8">139P</strain>
    </source>
</reference>
<dbReference type="Proteomes" id="UP000247620">
    <property type="component" value="Unassembled WGS sequence"/>
</dbReference>
<dbReference type="EMBL" id="JAZDQQ010000003">
    <property type="protein sequence ID" value="MEE1879493.1"/>
    <property type="molecule type" value="Genomic_DNA"/>
</dbReference>
<proteinExistence type="predicted"/>